<dbReference type="EMBL" id="CP003364">
    <property type="protein sequence ID" value="AGA25078.1"/>
    <property type="molecule type" value="Genomic_DNA"/>
</dbReference>
<dbReference type="KEGG" id="saci:Sinac_0663"/>
<dbReference type="HOGENOM" id="CLU_2685845_0_0_0"/>
<dbReference type="STRING" id="886293.Sinac_0663"/>
<keyword evidence="3" id="KW-1185">Reference proteome</keyword>
<gene>
    <name evidence="2" type="ordered locus">Sinac_0663</name>
</gene>
<dbReference type="Proteomes" id="UP000010798">
    <property type="component" value="Chromosome"/>
</dbReference>
<evidence type="ECO:0000313" key="2">
    <source>
        <dbReference type="EMBL" id="AGA25078.1"/>
    </source>
</evidence>
<sequence>MRGVTGVPIAVPPPLGISSAYLMTLSVDPDRVADLLPDHWRVSHPEQALTHRLEESRENARRRDARRADRRQGK</sequence>
<dbReference type="AlphaFoldDB" id="L0D8B8"/>
<accession>L0D8B8</accession>
<feature type="region of interest" description="Disordered" evidence="1">
    <location>
        <begin position="47"/>
        <end position="74"/>
    </location>
</feature>
<evidence type="ECO:0000256" key="1">
    <source>
        <dbReference type="SAM" id="MobiDB-lite"/>
    </source>
</evidence>
<reference evidence="2 3" key="1">
    <citation type="submission" date="2012-02" db="EMBL/GenBank/DDBJ databases">
        <title>Complete sequence of chromosome of Singulisphaera acidiphila DSM 18658.</title>
        <authorList>
            <consortium name="US DOE Joint Genome Institute (JGI-PGF)"/>
            <person name="Lucas S."/>
            <person name="Copeland A."/>
            <person name="Lapidus A."/>
            <person name="Glavina del Rio T."/>
            <person name="Dalin E."/>
            <person name="Tice H."/>
            <person name="Bruce D."/>
            <person name="Goodwin L."/>
            <person name="Pitluck S."/>
            <person name="Peters L."/>
            <person name="Ovchinnikova G."/>
            <person name="Chertkov O."/>
            <person name="Kyrpides N."/>
            <person name="Mavromatis K."/>
            <person name="Ivanova N."/>
            <person name="Brettin T."/>
            <person name="Detter J.C."/>
            <person name="Han C."/>
            <person name="Larimer F."/>
            <person name="Land M."/>
            <person name="Hauser L."/>
            <person name="Markowitz V."/>
            <person name="Cheng J.-F."/>
            <person name="Hugenholtz P."/>
            <person name="Woyke T."/>
            <person name="Wu D."/>
            <person name="Tindall B."/>
            <person name="Pomrenke H."/>
            <person name="Brambilla E."/>
            <person name="Klenk H.-P."/>
            <person name="Eisen J.A."/>
        </authorList>
    </citation>
    <scope>NUCLEOTIDE SEQUENCE [LARGE SCALE GENOMIC DNA]</scope>
    <source>
        <strain evidence="3">ATCC BAA-1392 / DSM 18658 / VKM B-2454 / MOB10</strain>
    </source>
</reference>
<evidence type="ECO:0000313" key="3">
    <source>
        <dbReference type="Proteomes" id="UP000010798"/>
    </source>
</evidence>
<organism evidence="2 3">
    <name type="scientific">Singulisphaera acidiphila (strain ATCC BAA-1392 / DSM 18658 / VKM B-2454 / MOB10)</name>
    <dbReference type="NCBI Taxonomy" id="886293"/>
    <lineage>
        <taxon>Bacteria</taxon>
        <taxon>Pseudomonadati</taxon>
        <taxon>Planctomycetota</taxon>
        <taxon>Planctomycetia</taxon>
        <taxon>Isosphaerales</taxon>
        <taxon>Isosphaeraceae</taxon>
        <taxon>Singulisphaera</taxon>
    </lineage>
</organism>
<name>L0D8B8_SINAD</name>
<proteinExistence type="predicted"/>
<protein>
    <submittedName>
        <fullName evidence="2">Uncharacterized protein</fullName>
    </submittedName>
</protein>